<dbReference type="GO" id="GO:0005739">
    <property type="term" value="C:mitochondrion"/>
    <property type="evidence" value="ECO:0007669"/>
    <property type="project" value="TreeGrafter"/>
</dbReference>
<dbReference type="PANTHER" id="PTHR36091:SF2">
    <property type="entry name" value="AMINOGLYCOSIDE PHOSPHOTRANSFERASE DOMAIN-CONTAINING PROTEIN"/>
    <property type="match status" value="1"/>
</dbReference>
<accession>A0A1E3B6Y9</accession>
<comment type="caution">
    <text evidence="1">The sequence shown here is derived from an EMBL/GenBank/DDBJ whole genome shotgun (WGS) entry which is preliminary data.</text>
</comment>
<dbReference type="Proteomes" id="UP000094569">
    <property type="component" value="Unassembled WGS sequence"/>
</dbReference>
<proteinExistence type="predicted"/>
<evidence type="ECO:0000313" key="2">
    <source>
        <dbReference type="Proteomes" id="UP000094569"/>
    </source>
</evidence>
<dbReference type="EMBL" id="JXNT01000011">
    <property type="protein sequence ID" value="ODM16658.1"/>
    <property type="molecule type" value="Genomic_DNA"/>
</dbReference>
<dbReference type="SUPFAM" id="SSF56112">
    <property type="entry name" value="Protein kinase-like (PK-like)"/>
    <property type="match status" value="1"/>
</dbReference>
<organism evidence="1 2">
    <name type="scientific">Aspergillus cristatus</name>
    <name type="common">Chinese Fuzhuan brick tea-fermentation fungus</name>
    <name type="synonym">Eurotium cristatum</name>
    <dbReference type="NCBI Taxonomy" id="573508"/>
    <lineage>
        <taxon>Eukaryota</taxon>
        <taxon>Fungi</taxon>
        <taxon>Dikarya</taxon>
        <taxon>Ascomycota</taxon>
        <taxon>Pezizomycotina</taxon>
        <taxon>Eurotiomycetes</taxon>
        <taxon>Eurotiomycetidae</taxon>
        <taxon>Eurotiales</taxon>
        <taxon>Aspergillaceae</taxon>
        <taxon>Aspergillus</taxon>
        <taxon>Aspergillus subgen. Aspergillus</taxon>
    </lineage>
</organism>
<dbReference type="PANTHER" id="PTHR36091">
    <property type="entry name" value="ALTERED INHERITANCE OF MITOCHONDRIA PROTEIN 9, MITOCHONDRIAL"/>
    <property type="match status" value="1"/>
</dbReference>
<reference evidence="1 2" key="1">
    <citation type="journal article" date="2016" name="BMC Genomics">
        <title>Comparative genomic and transcriptomic analyses of the Fuzhuan brick tea-fermentation fungus Aspergillus cristatus.</title>
        <authorList>
            <person name="Ge Y."/>
            <person name="Wang Y."/>
            <person name="Liu Y."/>
            <person name="Tan Y."/>
            <person name="Ren X."/>
            <person name="Zhang X."/>
            <person name="Hyde K.D."/>
            <person name="Liu Y."/>
            <person name="Liu Z."/>
        </authorList>
    </citation>
    <scope>NUCLEOTIDE SEQUENCE [LARGE SCALE GENOMIC DNA]</scope>
    <source>
        <strain evidence="1 2">GZAAS20.1005</strain>
    </source>
</reference>
<dbReference type="InterPro" id="IPR051035">
    <property type="entry name" value="Mito_inheritance_9"/>
</dbReference>
<keyword evidence="2" id="KW-1185">Reference proteome</keyword>
<gene>
    <name evidence="1" type="ORF">SI65_08165</name>
</gene>
<sequence>MSNSICSNLLTLQSMSAMELGIGPKVSGGLTQQGIHLDNGQWNRSFAKLPNPNAGPAQYSTASEVATHKLLRDVFNIPAPRILAWSSNAANNHVEAEYIIAKKAPGIRLGSLWHQWPREAKLKLIRQVVDLENTLTSITFPKHGCIYFKEDLRPLTGDAEDLNIDSAPEIAGRFSIGPLTSADLWTGTRKGMELDRGPWRDSGEYTKALGHNEMAWIKLHASPRMNYYRSSQEHELSDDSLALLTQYMDVASYLVP</sequence>
<dbReference type="InterPro" id="IPR011009">
    <property type="entry name" value="Kinase-like_dom_sf"/>
</dbReference>
<evidence type="ECO:0008006" key="3">
    <source>
        <dbReference type="Google" id="ProtNLM"/>
    </source>
</evidence>
<evidence type="ECO:0000313" key="1">
    <source>
        <dbReference type="EMBL" id="ODM16658.1"/>
    </source>
</evidence>
<name>A0A1E3B6Y9_ASPCR</name>
<protein>
    <recommendedName>
        <fullName evidence="3">Aminoglycoside phosphotransferase domain-containing protein</fullName>
    </recommendedName>
</protein>
<dbReference type="AlphaFoldDB" id="A0A1E3B6Y9"/>
<dbReference type="OrthoDB" id="2831558at2759"/>
<dbReference type="VEuPathDB" id="FungiDB:SI65_08165"/>